<name>A0A9W9ZBN1_9CNID</name>
<organism evidence="2 3">
    <name type="scientific">Desmophyllum pertusum</name>
    <dbReference type="NCBI Taxonomy" id="174260"/>
    <lineage>
        <taxon>Eukaryota</taxon>
        <taxon>Metazoa</taxon>
        <taxon>Cnidaria</taxon>
        <taxon>Anthozoa</taxon>
        <taxon>Hexacorallia</taxon>
        <taxon>Scleractinia</taxon>
        <taxon>Caryophylliina</taxon>
        <taxon>Caryophylliidae</taxon>
        <taxon>Desmophyllum</taxon>
    </lineage>
</organism>
<evidence type="ECO:0000313" key="3">
    <source>
        <dbReference type="Proteomes" id="UP001163046"/>
    </source>
</evidence>
<dbReference type="OrthoDB" id="726732at2759"/>
<dbReference type="GO" id="GO:0031012">
    <property type="term" value="C:extracellular matrix"/>
    <property type="evidence" value="ECO:0007669"/>
    <property type="project" value="TreeGrafter"/>
</dbReference>
<evidence type="ECO:0000313" key="2">
    <source>
        <dbReference type="EMBL" id="KAJ7378813.1"/>
    </source>
</evidence>
<dbReference type="GO" id="GO:0016020">
    <property type="term" value="C:membrane"/>
    <property type="evidence" value="ECO:0007669"/>
    <property type="project" value="InterPro"/>
</dbReference>
<reference evidence="2" key="1">
    <citation type="submission" date="2023-01" db="EMBL/GenBank/DDBJ databases">
        <title>Genome assembly of the deep-sea coral Lophelia pertusa.</title>
        <authorList>
            <person name="Herrera S."/>
            <person name="Cordes E."/>
        </authorList>
    </citation>
    <scope>NUCLEOTIDE SEQUENCE</scope>
    <source>
        <strain evidence="2">USNM1676648</strain>
        <tissue evidence="2">Polyp</tissue>
    </source>
</reference>
<dbReference type="InterPro" id="IPR017853">
    <property type="entry name" value="GH"/>
</dbReference>
<sequence>MSWMWRCIRLRHRGKLKVVSLVCTFTVLLVYLFADPRDVNSVYLQKRANVPLLRIDFNNEMIEIDTREEMAIVDEKFLSVSMSWKTFVGWNFSAATEKRIITLTKALSPAYLRIGGIASNFVIFQTFDEEVKSTPFGKLTVHINGEDLDRINEMAKNAGWQVLFTLSVLRRSTDGSWDPSNPFRIVKYVADKGYKFGWELGNVLLVYLLVSPRDDSSVIYFYNAPLSRIDFNAEIDTSRVIATVDEKFLSVSMGWKTFVGWNFSAATEKRIITLTKALSPAYLRIGGTASNFVIFQNFEEEVKSKPFGKLTVHINGEDLDRINEMAKNAGWQVLFALSVLRRSTDGSWDPSNPFRIVKYVADKGYKFVWELGNGK</sequence>
<dbReference type="SUPFAM" id="SSF51445">
    <property type="entry name" value="(Trans)glycosidases"/>
    <property type="match status" value="2"/>
</dbReference>
<dbReference type="PANTHER" id="PTHR46145">
    <property type="entry name" value="HEPARANASE"/>
    <property type="match status" value="1"/>
</dbReference>
<protein>
    <submittedName>
        <fullName evidence="2">Uncharacterized protein</fullName>
    </submittedName>
</protein>
<dbReference type="InterPro" id="IPR005199">
    <property type="entry name" value="Glyco_hydro_79"/>
</dbReference>
<dbReference type="GO" id="GO:0016798">
    <property type="term" value="F:hydrolase activity, acting on glycosyl bonds"/>
    <property type="evidence" value="ECO:0007669"/>
    <property type="project" value="InterPro"/>
</dbReference>
<comment type="similarity">
    <text evidence="1">Belongs to the glycosyl hydrolase 79 family.</text>
</comment>
<comment type="caution">
    <text evidence="2">The sequence shown here is derived from an EMBL/GenBank/DDBJ whole genome shotgun (WGS) entry which is preliminary data.</text>
</comment>
<dbReference type="Gene3D" id="3.20.20.80">
    <property type="entry name" value="Glycosidases"/>
    <property type="match status" value="2"/>
</dbReference>
<dbReference type="EMBL" id="MU826362">
    <property type="protein sequence ID" value="KAJ7378813.1"/>
    <property type="molecule type" value="Genomic_DNA"/>
</dbReference>
<gene>
    <name evidence="2" type="ORF">OS493_020411</name>
</gene>
<evidence type="ECO:0000256" key="1">
    <source>
        <dbReference type="ARBA" id="ARBA00009800"/>
    </source>
</evidence>
<dbReference type="GO" id="GO:0005615">
    <property type="term" value="C:extracellular space"/>
    <property type="evidence" value="ECO:0007669"/>
    <property type="project" value="TreeGrafter"/>
</dbReference>
<dbReference type="PANTHER" id="PTHR46145:SF4">
    <property type="entry name" value="HEPARANASE"/>
    <property type="match status" value="1"/>
</dbReference>
<dbReference type="AlphaFoldDB" id="A0A9W9ZBN1"/>
<dbReference type="Proteomes" id="UP001163046">
    <property type="component" value="Unassembled WGS sequence"/>
</dbReference>
<dbReference type="Pfam" id="PF03662">
    <property type="entry name" value="Glyco_hydro_79n"/>
    <property type="match status" value="2"/>
</dbReference>
<accession>A0A9W9ZBN1</accession>
<keyword evidence="3" id="KW-1185">Reference proteome</keyword>
<proteinExistence type="inferred from homology"/>